<evidence type="ECO:0000313" key="2">
    <source>
        <dbReference type="EMBL" id="CAB1419564.1"/>
    </source>
</evidence>
<reference evidence="2" key="1">
    <citation type="submission" date="2020-03" db="EMBL/GenBank/DDBJ databases">
        <authorList>
            <person name="Weist P."/>
        </authorList>
    </citation>
    <scope>NUCLEOTIDE SEQUENCE</scope>
</reference>
<proteinExistence type="predicted"/>
<accession>A0A9N7TWV1</accession>
<keyword evidence="3" id="KW-1185">Reference proteome</keyword>
<name>A0A9N7TWV1_PLEPL</name>
<feature type="compositionally biased region" description="Basic and acidic residues" evidence="1">
    <location>
        <begin position="1"/>
        <end position="12"/>
    </location>
</feature>
<protein>
    <submittedName>
        <fullName evidence="2">Uncharacterized protein</fullName>
    </submittedName>
</protein>
<feature type="region of interest" description="Disordered" evidence="1">
    <location>
        <begin position="1"/>
        <end position="41"/>
    </location>
</feature>
<evidence type="ECO:0000256" key="1">
    <source>
        <dbReference type="SAM" id="MobiDB-lite"/>
    </source>
</evidence>
<dbReference type="EMBL" id="CADEAL010000397">
    <property type="protein sequence ID" value="CAB1419564.1"/>
    <property type="molecule type" value="Genomic_DNA"/>
</dbReference>
<dbReference type="AlphaFoldDB" id="A0A9N7TWV1"/>
<dbReference type="Proteomes" id="UP001153269">
    <property type="component" value="Unassembled WGS sequence"/>
</dbReference>
<comment type="caution">
    <text evidence="2">The sequence shown here is derived from an EMBL/GenBank/DDBJ whole genome shotgun (WGS) entry which is preliminary data.</text>
</comment>
<organism evidence="2 3">
    <name type="scientific">Pleuronectes platessa</name>
    <name type="common">European plaice</name>
    <dbReference type="NCBI Taxonomy" id="8262"/>
    <lineage>
        <taxon>Eukaryota</taxon>
        <taxon>Metazoa</taxon>
        <taxon>Chordata</taxon>
        <taxon>Craniata</taxon>
        <taxon>Vertebrata</taxon>
        <taxon>Euteleostomi</taxon>
        <taxon>Actinopterygii</taxon>
        <taxon>Neopterygii</taxon>
        <taxon>Teleostei</taxon>
        <taxon>Neoteleostei</taxon>
        <taxon>Acanthomorphata</taxon>
        <taxon>Carangaria</taxon>
        <taxon>Pleuronectiformes</taxon>
        <taxon>Pleuronectoidei</taxon>
        <taxon>Pleuronectidae</taxon>
        <taxon>Pleuronectes</taxon>
    </lineage>
</organism>
<feature type="region of interest" description="Disordered" evidence="1">
    <location>
        <begin position="66"/>
        <end position="96"/>
    </location>
</feature>
<sequence>MATAREEREEVAPRGPPASAHLGRGWPQLHPSSECGAPNQAMGQWVREEWRGVGASGEAVAVRRYPGESVGDAGSREEKDKDFQGQVGREGMTSPLLSSSLLSSPLLSSPLLSSPLQKL</sequence>
<evidence type="ECO:0000313" key="3">
    <source>
        <dbReference type="Proteomes" id="UP001153269"/>
    </source>
</evidence>
<feature type="compositionally biased region" description="Basic and acidic residues" evidence="1">
    <location>
        <begin position="74"/>
        <end position="83"/>
    </location>
</feature>
<gene>
    <name evidence="2" type="ORF">PLEPLA_LOCUS7412</name>
</gene>